<evidence type="ECO:0000256" key="2">
    <source>
        <dbReference type="ARBA" id="ARBA00038358"/>
    </source>
</evidence>
<dbReference type="Proteomes" id="UP001337305">
    <property type="component" value="Unassembled WGS sequence"/>
</dbReference>
<organism evidence="3 4">
    <name type="scientific">Flavivirga spongiicola</name>
    <dbReference type="NCBI Taxonomy" id="421621"/>
    <lineage>
        <taxon>Bacteria</taxon>
        <taxon>Pseudomonadati</taxon>
        <taxon>Bacteroidota</taxon>
        <taxon>Flavobacteriia</taxon>
        <taxon>Flavobacteriales</taxon>
        <taxon>Flavobacteriaceae</taxon>
        <taxon>Flavivirga</taxon>
    </lineage>
</organism>
<dbReference type="PANTHER" id="PTHR36845">
    <property type="entry name" value="HYDROLASE, PUTATIVE (AFU_ORTHOLOGUE AFUA_7G05090)-RELATED"/>
    <property type="match status" value="1"/>
</dbReference>
<dbReference type="SUPFAM" id="SSF48208">
    <property type="entry name" value="Six-hairpin glycosidases"/>
    <property type="match status" value="1"/>
</dbReference>
<keyword evidence="1 3" id="KW-0378">Hydrolase</keyword>
<dbReference type="EMBL" id="JAODOP010000004">
    <property type="protein sequence ID" value="MEF3834986.1"/>
    <property type="molecule type" value="Genomic_DNA"/>
</dbReference>
<evidence type="ECO:0000256" key="1">
    <source>
        <dbReference type="ARBA" id="ARBA00022801"/>
    </source>
</evidence>
<gene>
    <name evidence="3" type="ORF">N1F79_17775</name>
</gene>
<dbReference type="PANTHER" id="PTHR36845:SF1">
    <property type="entry name" value="HYDROLASE, PUTATIVE (AFU_ORTHOLOGUE AFUA_7G05090)-RELATED"/>
    <property type="match status" value="1"/>
</dbReference>
<dbReference type="Gene3D" id="1.50.10.10">
    <property type="match status" value="1"/>
</dbReference>
<dbReference type="GO" id="GO:0016787">
    <property type="term" value="F:hydrolase activity"/>
    <property type="evidence" value="ECO:0007669"/>
    <property type="project" value="UniProtKB-KW"/>
</dbReference>
<protein>
    <submittedName>
        <fullName evidence="3">Glycoside hydrolase family 88 protein</fullName>
    </submittedName>
</protein>
<keyword evidence="4" id="KW-1185">Reference proteome</keyword>
<evidence type="ECO:0000313" key="3">
    <source>
        <dbReference type="EMBL" id="MEF3834986.1"/>
    </source>
</evidence>
<dbReference type="Pfam" id="PF07470">
    <property type="entry name" value="Glyco_hydro_88"/>
    <property type="match status" value="1"/>
</dbReference>
<name>A0ABU7XX58_9FLAO</name>
<dbReference type="InterPro" id="IPR010905">
    <property type="entry name" value="Glyco_hydro_88"/>
</dbReference>
<dbReference type="InterPro" id="IPR052369">
    <property type="entry name" value="UG_Glycosaminoglycan_Hydrolase"/>
</dbReference>
<reference evidence="3 4" key="1">
    <citation type="submission" date="2022-09" db="EMBL/GenBank/DDBJ databases">
        <title>Genome sequencing of Flavivirga sp. MEBiC05379.</title>
        <authorList>
            <person name="Oh H.-M."/>
            <person name="Kwon K.K."/>
            <person name="Park M.J."/>
            <person name="Yang S.-H."/>
        </authorList>
    </citation>
    <scope>NUCLEOTIDE SEQUENCE [LARGE SCALE GENOMIC DNA]</scope>
    <source>
        <strain evidence="3 4">MEBiC05379</strain>
    </source>
</reference>
<comment type="similarity">
    <text evidence="2">Belongs to the glycosyl hydrolase 88 family.</text>
</comment>
<dbReference type="InterPro" id="IPR008928">
    <property type="entry name" value="6-hairpin_glycosidase_sf"/>
</dbReference>
<accession>A0ABU7XX58</accession>
<comment type="caution">
    <text evidence="3">The sequence shown here is derived from an EMBL/GenBank/DDBJ whole genome shotgun (WGS) entry which is preliminary data.</text>
</comment>
<proteinExistence type="inferred from homology"/>
<dbReference type="InterPro" id="IPR012341">
    <property type="entry name" value="6hp_glycosidase-like_sf"/>
</dbReference>
<evidence type="ECO:0000313" key="4">
    <source>
        <dbReference type="Proteomes" id="UP001337305"/>
    </source>
</evidence>
<sequence length="414" mass="47808">MMKNNNRANLVCILLCTIFLWSCKKTSSGAKEASLEKPDITRSLSKTDVDNLFKKTVLHLNNAWDSIEQTKRLPRSIERGFRHIGDWTSGFYPGNLWIAYEKTGNQNLLEKAKFATELLDEEKYNIRDHDIGFRIYCSYGRGYELTKKPEYKDVIVQAAKSAIQRYNPKVKAIMSWEPRPDRDWQYPVIIDNMMNLELLFAATKFTGDSKFYDIAVNHAIKTMEHQYREDFSCSHVVDFDAQTGEFRKRDWNNGNNDPSTAAWSRGQSWGLYGFTMVYRETKDKQFLEQAEKIAGFILNHPNMPKDMIPYWDYNAPEIPTLRDASAAAILASGLIELSQLSEDGEKYFEAGEKILNSLASPEYFAEPGTNGDFVLKHATGNYIRKSERDGTLIYADYYFLEGLMRYTKIKNQLM</sequence>
<dbReference type="RefSeq" id="WP_303307289.1">
    <property type="nucleotide sequence ID" value="NZ_JAODOP010000004.1"/>
</dbReference>